<dbReference type="SUPFAM" id="SSF56719">
    <property type="entry name" value="Type II DNA topoisomerase"/>
    <property type="match status" value="1"/>
</dbReference>
<dbReference type="Gene3D" id="3.30.1360.40">
    <property type="match status" value="1"/>
</dbReference>
<dbReference type="Gene3D" id="2.120.10.90">
    <property type="entry name" value="DNA gyrase/topoisomerase IV, subunit A, C-terminal"/>
    <property type="match status" value="1"/>
</dbReference>
<evidence type="ECO:0000256" key="3">
    <source>
        <dbReference type="ARBA" id="ARBA00012895"/>
    </source>
</evidence>
<keyword evidence="5 7" id="KW-0238">DNA-binding</keyword>
<dbReference type="SMART" id="SM00434">
    <property type="entry name" value="TOP4c"/>
    <property type="match status" value="1"/>
</dbReference>
<proteinExistence type="inferred from homology"/>
<dbReference type="InterPro" id="IPR050220">
    <property type="entry name" value="Type_II_DNA_Topoisomerases"/>
</dbReference>
<evidence type="ECO:0000313" key="10">
    <source>
        <dbReference type="EMBL" id="MBP3956426.1"/>
    </source>
</evidence>
<dbReference type="SUPFAM" id="SSF101904">
    <property type="entry name" value="GyrA/ParC C-terminal domain-like"/>
    <property type="match status" value="1"/>
</dbReference>
<dbReference type="InterPro" id="IPR013758">
    <property type="entry name" value="Topo_IIA_A/C_ab"/>
</dbReference>
<gene>
    <name evidence="10" type="ORF">J8F10_14175</name>
</gene>
<dbReference type="PROSITE" id="PS52040">
    <property type="entry name" value="TOPO_IIA"/>
    <property type="match status" value="1"/>
</dbReference>
<name>A0ABS5BRZ7_9BACT</name>
<dbReference type="NCBIfam" id="NF004044">
    <property type="entry name" value="PRK05561.1"/>
    <property type="match status" value="1"/>
</dbReference>
<comment type="catalytic activity">
    <reaction evidence="1 7">
        <text>ATP-dependent breakage, passage and rejoining of double-stranded DNA.</text>
        <dbReference type="EC" id="5.6.2.2"/>
    </reaction>
</comment>
<feature type="coiled-coil region" evidence="8">
    <location>
        <begin position="436"/>
        <end position="463"/>
    </location>
</feature>
<reference evidence="10 11" key="1">
    <citation type="submission" date="2021-04" db="EMBL/GenBank/DDBJ databases">
        <authorList>
            <person name="Ivanova A."/>
        </authorList>
    </citation>
    <scope>NUCLEOTIDE SEQUENCE [LARGE SCALE GENOMIC DNA]</scope>
    <source>
        <strain evidence="10 11">G18</strain>
    </source>
</reference>
<feature type="domain" description="Topo IIA-type catalytic" evidence="9">
    <location>
        <begin position="31"/>
        <end position="505"/>
    </location>
</feature>
<evidence type="ECO:0000313" key="11">
    <source>
        <dbReference type="Proteomes" id="UP000676565"/>
    </source>
</evidence>
<dbReference type="PANTHER" id="PTHR43493:SF5">
    <property type="entry name" value="DNA GYRASE SUBUNIT A, CHLOROPLASTIC_MITOCHONDRIAL"/>
    <property type="match status" value="1"/>
</dbReference>
<evidence type="ECO:0000256" key="6">
    <source>
        <dbReference type="ARBA" id="ARBA00023235"/>
    </source>
</evidence>
<comment type="caution">
    <text evidence="10">The sequence shown here is derived from an EMBL/GenBank/DDBJ whole genome shotgun (WGS) entry which is preliminary data.</text>
</comment>
<keyword evidence="8" id="KW-0175">Coiled coil</keyword>
<sequence length="777" mass="85455">MAESIETVSIASEVRTRFLTYAMSVVSGRALPDVRDGLKPVQRRILYAMSNDLNLSFDRKALKCAKIVGEVMGNYHPHGDGALYEALVRMSQSWVLRVPLVFGQGNFGSVDGDPPAAYRYTEAKLTRHAEMLLDELGQQTVDFNPSYDGTRQEPSVLPAQFPNLLVNGTAGIAVGMATQIPPHNLGEVLRGCVLLIDNPDASVANLLDKIKGPDFPLGGKILADRAALRKIYEEGTGTIKVQAEWKEEEYERGKSQIVVTSIPYGVNKGDLENTIGSIIDQRKLPQLTGQANESNEKDGLRLVLEVKAGTDPNLVMAYLYKHTELQKSFSYNMTALVPNSDGTRMVPKDGLSLRELLKHFLDFRLATVRRRFEYQLRQLRKRIHILEGFAIIFNALDRAIKIIRESSGKSDAAEKLKAAFKLDDEQVTAILDSQLYKIAQMEIQKILDELAEKKKQAKEIEIILASEKKLWGVIRGELEALIEKFPERRKTRMASDEDVLTFDEEAYIVRENTNVVLTRNGRIKRVGRLAAVESTRVEEGDEVVAVIPGSTLDHVAFFADDGAAYSMRINEVPATAGYGEPITKFFKLSDGVKVVAAVTTDPRFTPADAAPKGDTPGGPFLVVCTRNGFVLRLPLTTFRTESTKVGRRFVKLEAGDKVVMVRLAGAEESLMLATAGGYVTHFPLDQVSILSGAGKGVIGIELDPKDDCLGGVLVGGRFDKLVVETENGKSQDFGPGAIKVRKRGAKGEKPGLRTKFARVTPPPIELADWDAVEGKKS</sequence>
<feature type="active site" description="O-(5'-phospho-DNA)-tyrosine intermediate" evidence="7">
    <location>
        <position position="120"/>
    </location>
</feature>
<dbReference type="CDD" id="cd00187">
    <property type="entry name" value="TOP4c"/>
    <property type="match status" value="1"/>
</dbReference>
<comment type="similarity">
    <text evidence="2">Belongs to the type II topoisomerase GyrA/ParC subunit family.</text>
</comment>
<dbReference type="InterPro" id="IPR013757">
    <property type="entry name" value="Topo_IIA_A_a_sf"/>
</dbReference>
<dbReference type="RefSeq" id="WP_210654536.1">
    <property type="nucleotide sequence ID" value="NZ_JAGKQQ010000001.1"/>
</dbReference>
<evidence type="ECO:0000256" key="2">
    <source>
        <dbReference type="ARBA" id="ARBA00008263"/>
    </source>
</evidence>
<dbReference type="InterPro" id="IPR035516">
    <property type="entry name" value="Gyrase/topoIV_suA_C"/>
</dbReference>
<evidence type="ECO:0000256" key="8">
    <source>
        <dbReference type="SAM" id="Coils"/>
    </source>
</evidence>
<organism evidence="10 11">
    <name type="scientific">Gemmata palustris</name>
    <dbReference type="NCBI Taxonomy" id="2822762"/>
    <lineage>
        <taxon>Bacteria</taxon>
        <taxon>Pseudomonadati</taxon>
        <taxon>Planctomycetota</taxon>
        <taxon>Planctomycetia</taxon>
        <taxon>Gemmatales</taxon>
        <taxon>Gemmataceae</taxon>
        <taxon>Gemmata</taxon>
    </lineage>
</organism>
<evidence type="ECO:0000259" key="9">
    <source>
        <dbReference type="PROSITE" id="PS52040"/>
    </source>
</evidence>
<evidence type="ECO:0000256" key="4">
    <source>
        <dbReference type="ARBA" id="ARBA00023029"/>
    </source>
</evidence>
<dbReference type="Pfam" id="PF00521">
    <property type="entry name" value="DNA_topoisoIV"/>
    <property type="match status" value="1"/>
</dbReference>
<dbReference type="Proteomes" id="UP000676565">
    <property type="component" value="Unassembled WGS sequence"/>
</dbReference>
<keyword evidence="4 7" id="KW-0799">Topoisomerase</keyword>
<dbReference type="InterPro" id="IPR013760">
    <property type="entry name" value="Topo_IIA-like_dom_sf"/>
</dbReference>
<evidence type="ECO:0000256" key="5">
    <source>
        <dbReference type="ARBA" id="ARBA00023125"/>
    </source>
</evidence>
<dbReference type="InterPro" id="IPR002205">
    <property type="entry name" value="Topo_IIA_dom_A"/>
</dbReference>
<dbReference type="Gene3D" id="1.10.268.10">
    <property type="entry name" value="Topoisomerase, domain 3"/>
    <property type="match status" value="1"/>
</dbReference>
<keyword evidence="6 7" id="KW-0413">Isomerase</keyword>
<keyword evidence="11" id="KW-1185">Reference proteome</keyword>
<evidence type="ECO:0000256" key="7">
    <source>
        <dbReference type="PROSITE-ProRule" id="PRU01384"/>
    </source>
</evidence>
<accession>A0ABS5BRZ7</accession>
<dbReference type="PANTHER" id="PTHR43493">
    <property type="entry name" value="DNA GYRASE/TOPOISOMERASE SUBUNIT A"/>
    <property type="match status" value="1"/>
</dbReference>
<dbReference type="Gene3D" id="3.90.199.10">
    <property type="entry name" value="Topoisomerase II, domain 5"/>
    <property type="match status" value="1"/>
</dbReference>
<protein>
    <recommendedName>
        <fullName evidence="3">DNA topoisomerase (ATP-hydrolyzing)</fullName>
        <ecNumber evidence="3">5.6.2.2</ecNumber>
    </recommendedName>
</protein>
<dbReference type="EMBL" id="JAGKQQ010000001">
    <property type="protein sequence ID" value="MBP3956426.1"/>
    <property type="molecule type" value="Genomic_DNA"/>
</dbReference>
<dbReference type="Pfam" id="PF03989">
    <property type="entry name" value="DNA_gyraseA_C"/>
    <property type="match status" value="3"/>
</dbReference>
<dbReference type="InterPro" id="IPR006691">
    <property type="entry name" value="GyrA/parC_rep"/>
</dbReference>
<evidence type="ECO:0000256" key="1">
    <source>
        <dbReference type="ARBA" id="ARBA00000185"/>
    </source>
</evidence>
<dbReference type="EC" id="5.6.2.2" evidence="3"/>